<reference evidence="10 11" key="1">
    <citation type="journal article" date="2013" name="MBio">
        <title>Genome sequencing of the plant pathogen Taphrina deformans, the causal agent of peach leaf curl.</title>
        <authorList>
            <person name="Cisse O.H."/>
            <person name="Almeida J.M.G.C.F."/>
            <person name="Fonseca A."/>
            <person name="Kumar A.A."/>
            <person name="Salojaervi J."/>
            <person name="Overmyer K."/>
            <person name="Hauser P.M."/>
            <person name="Pagni M."/>
        </authorList>
    </citation>
    <scope>NUCLEOTIDE SEQUENCE [LARGE SCALE GENOMIC DNA]</scope>
    <source>
        <strain evidence="11">PYCC 5710 / ATCC 11124 / CBS 356.35 / IMI 108563 / JCM 9778 / NBRC 8474</strain>
    </source>
</reference>
<dbReference type="GO" id="GO:0031391">
    <property type="term" value="C:Elg1 RFC-like complex"/>
    <property type="evidence" value="ECO:0007669"/>
    <property type="project" value="TreeGrafter"/>
</dbReference>
<dbReference type="OrthoDB" id="4199794at2759"/>
<keyword evidence="6" id="KW-0539">Nucleus</keyword>
<dbReference type="FunFam" id="1.10.8.60:FF:000028">
    <property type="entry name" value="Replication factor C subunit 5"/>
    <property type="match status" value="1"/>
</dbReference>
<dbReference type="GO" id="GO:1902983">
    <property type="term" value="P:DNA strand elongation involved in mitotic DNA replication"/>
    <property type="evidence" value="ECO:0007669"/>
    <property type="project" value="UniProtKB-ARBA"/>
</dbReference>
<dbReference type="NCBIfam" id="NF001679">
    <property type="entry name" value="PRK00440.1"/>
    <property type="match status" value="1"/>
</dbReference>
<dbReference type="GO" id="GO:0003677">
    <property type="term" value="F:DNA binding"/>
    <property type="evidence" value="ECO:0007669"/>
    <property type="project" value="InterPro"/>
</dbReference>
<dbReference type="AlphaFoldDB" id="R4XB76"/>
<protein>
    <recommendedName>
        <fullName evidence="7">Replication factor C subunit 3</fullName>
    </recommendedName>
</protein>
<comment type="caution">
    <text evidence="10">The sequence shown here is derived from an EMBL/GenBank/DDBJ whole genome shotgun (WGS) entry which is preliminary data.</text>
</comment>
<dbReference type="GO" id="GO:0003689">
    <property type="term" value="F:DNA clamp loader activity"/>
    <property type="evidence" value="ECO:0007669"/>
    <property type="project" value="TreeGrafter"/>
</dbReference>
<dbReference type="PANTHER" id="PTHR11669:SF9">
    <property type="entry name" value="REPLICATION FACTOR C SUBUNIT 5"/>
    <property type="match status" value="1"/>
</dbReference>
<dbReference type="GO" id="GO:0016887">
    <property type="term" value="F:ATP hydrolysis activity"/>
    <property type="evidence" value="ECO:0007669"/>
    <property type="project" value="InterPro"/>
</dbReference>
<dbReference type="Pfam" id="PF00004">
    <property type="entry name" value="AAA"/>
    <property type="match status" value="1"/>
</dbReference>
<dbReference type="PANTHER" id="PTHR11669">
    <property type="entry name" value="REPLICATION FACTOR C / DNA POLYMERASE III GAMMA-TAU SUBUNIT"/>
    <property type="match status" value="1"/>
</dbReference>
<dbReference type="GO" id="GO:0031390">
    <property type="term" value="C:Ctf18 RFC-like complex"/>
    <property type="evidence" value="ECO:0007669"/>
    <property type="project" value="TreeGrafter"/>
</dbReference>
<dbReference type="Pfam" id="PF08542">
    <property type="entry name" value="Rep_fac_C"/>
    <property type="match status" value="1"/>
</dbReference>
<keyword evidence="4" id="KW-0547">Nucleotide-binding</keyword>
<evidence type="ECO:0000256" key="8">
    <source>
        <dbReference type="SAM" id="MobiDB-lite"/>
    </source>
</evidence>
<gene>
    <name evidence="10" type="ORF">TAPDE_000085</name>
</gene>
<dbReference type="STRING" id="1097556.R4XB76"/>
<dbReference type="FunFam" id="1.20.272.10:FF:000004">
    <property type="entry name" value="Replication factor C subunit 5"/>
    <property type="match status" value="1"/>
</dbReference>
<evidence type="ECO:0000259" key="9">
    <source>
        <dbReference type="SMART" id="SM00382"/>
    </source>
</evidence>
<evidence type="ECO:0000256" key="6">
    <source>
        <dbReference type="ARBA" id="ARBA00023242"/>
    </source>
</evidence>
<feature type="compositionally biased region" description="Basic and acidic residues" evidence="8">
    <location>
        <begin position="18"/>
        <end position="32"/>
    </location>
</feature>
<dbReference type="CDD" id="cd00009">
    <property type="entry name" value="AAA"/>
    <property type="match status" value="1"/>
</dbReference>
<dbReference type="GO" id="GO:0070914">
    <property type="term" value="P:UV-damage excision repair"/>
    <property type="evidence" value="ECO:0007669"/>
    <property type="project" value="UniProtKB-ARBA"/>
</dbReference>
<evidence type="ECO:0000256" key="3">
    <source>
        <dbReference type="ARBA" id="ARBA00022705"/>
    </source>
</evidence>
<dbReference type="VEuPathDB" id="FungiDB:TAPDE_000085"/>
<keyword evidence="11" id="KW-1185">Reference proteome</keyword>
<evidence type="ECO:0000256" key="4">
    <source>
        <dbReference type="ARBA" id="ARBA00022741"/>
    </source>
</evidence>
<dbReference type="Gene3D" id="1.20.272.10">
    <property type="match status" value="1"/>
</dbReference>
<dbReference type="InterPro" id="IPR027417">
    <property type="entry name" value="P-loop_NTPase"/>
</dbReference>
<keyword evidence="5" id="KW-0067">ATP-binding</keyword>
<dbReference type="InterPro" id="IPR008921">
    <property type="entry name" value="DNA_pol3_clamp-load_cplx_C"/>
</dbReference>
<dbReference type="Gene3D" id="3.40.50.300">
    <property type="entry name" value="P-loop containing nucleotide triphosphate hydrolases"/>
    <property type="match status" value="1"/>
</dbReference>
<dbReference type="InterPro" id="IPR050238">
    <property type="entry name" value="DNA_Rep/Repair_Clamp_Loader"/>
</dbReference>
<accession>R4XB76</accession>
<proteinExistence type="inferred from homology"/>
<dbReference type="Gene3D" id="1.10.8.60">
    <property type="match status" value="1"/>
</dbReference>
<evidence type="ECO:0000256" key="7">
    <source>
        <dbReference type="ARBA" id="ARBA00070184"/>
    </source>
</evidence>
<keyword evidence="3" id="KW-0235">DNA replication</keyword>
<dbReference type="InterPro" id="IPR013748">
    <property type="entry name" value="Rep_factorC_C"/>
</dbReference>
<evidence type="ECO:0000313" key="11">
    <source>
        <dbReference type="Proteomes" id="UP000013776"/>
    </source>
</evidence>
<dbReference type="GO" id="GO:0031389">
    <property type="term" value="C:Rad17 RFC-like complex"/>
    <property type="evidence" value="ECO:0007669"/>
    <property type="project" value="TreeGrafter"/>
</dbReference>
<dbReference type="CDD" id="cd18140">
    <property type="entry name" value="HLD_clamp_RFC"/>
    <property type="match status" value="1"/>
</dbReference>
<dbReference type="SMART" id="SM00382">
    <property type="entry name" value="AAA"/>
    <property type="match status" value="1"/>
</dbReference>
<dbReference type="InterPro" id="IPR047854">
    <property type="entry name" value="RFC_lid"/>
</dbReference>
<dbReference type="EMBL" id="CAHR02000002">
    <property type="protein sequence ID" value="CCG80573.1"/>
    <property type="molecule type" value="Genomic_DNA"/>
</dbReference>
<evidence type="ECO:0000256" key="2">
    <source>
        <dbReference type="ARBA" id="ARBA00005378"/>
    </source>
</evidence>
<dbReference type="GO" id="GO:0005663">
    <property type="term" value="C:DNA replication factor C complex"/>
    <property type="evidence" value="ECO:0007669"/>
    <property type="project" value="TreeGrafter"/>
</dbReference>
<sequence length="356" mass="39912">MSEDEVMLEGPPTKKLNKGKEKVDEANGHRTEDDEGLPWVEKYRPKGIEDVVSHQDIISTIEKFIDSNRLPHLLFYGPPGTGKTSLILAIARKIFGDKYKNQIMELNASDDRGIDVVREQIKNFASTRQIFSSSFKLIILDEADAMTVVAQNALRRIIEQFTKNVRFCIICNYVNKITPALQSRCTRFRFQPLPEPQIQKKIDEIVLAEKVNVSDAARSALLTLAKGDMRRAVNVLQACHTAFEEEEIDEAAIYNCVGNPHPEDISRIVASMMSDDLMTSLSVIARMKSEKGLALQDILGGVFDELEDMELKNNVRVFLYDKLAGIEHRLSMGGTEKIQLSAMVATVKQAVDLQAA</sequence>
<dbReference type="SUPFAM" id="SSF52540">
    <property type="entry name" value="P-loop containing nucleoside triphosphate hydrolases"/>
    <property type="match status" value="1"/>
</dbReference>
<evidence type="ECO:0000313" key="10">
    <source>
        <dbReference type="EMBL" id="CCG80573.1"/>
    </source>
</evidence>
<comment type="subcellular location">
    <subcellularLocation>
        <location evidence="1">Nucleus</location>
    </subcellularLocation>
</comment>
<organism evidence="10 11">
    <name type="scientific">Taphrina deformans (strain PYCC 5710 / ATCC 11124 / CBS 356.35 / IMI 108563 / JCM 9778 / NBRC 8474)</name>
    <name type="common">Peach leaf curl fungus</name>
    <name type="synonym">Lalaria deformans</name>
    <dbReference type="NCBI Taxonomy" id="1097556"/>
    <lineage>
        <taxon>Eukaryota</taxon>
        <taxon>Fungi</taxon>
        <taxon>Dikarya</taxon>
        <taxon>Ascomycota</taxon>
        <taxon>Taphrinomycotina</taxon>
        <taxon>Taphrinomycetes</taxon>
        <taxon>Taphrinales</taxon>
        <taxon>Taphrinaceae</taxon>
        <taxon>Taphrina</taxon>
    </lineage>
</organism>
<dbReference type="InterPro" id="IPR003959">
    <property type="entry name" value="ATPase_AAA_core"/>
</dbReference>
<evidence type="ECO:0000256" key="5">
    <source>
        <dbReference type="ARBA" id="ARBA00022840"/>
    </source>
</evidence>
<dbReference type="InterPro" id="IPR003593">
    <property type="entry name" value="AAA+_ATPase"/>
</dbReference>
<dbReference type="GO" id="GO:0005524">
    <property type="term" value="F:ATP binding"/>
    <property type="evidence" value="ECO:0007669"/>
    <property type="project" value="UniProtKB-KW"/>
</dbReference>
<feature type="region of interest" description="Disordered" evidence="8">
    <location>
        <begin position="1"/>
        <end position="34"/>
    </location>
</feature>
<dbReference type="Proteomes" id="UP000013776">
    <property type="component" value="Unassembled WGS sequence"/>
</dbReference>
<name>R4XB76_TAPDE</name>
<dbReference type="SUPFAM" id="SSF48019">
    <property type="entry name" value="post-AAA+ oligomerization domain-like"/>
    <property type="match status" value="1"/>
</dbReference>
<comment type="similarity">
    <text evidence="2">Belongs to the activator 1 small subunits family.</text>
</comment>
<feature type="domain" description="AAA+ ATPase" evidence="9">
    <location>
        <begin position="69"/>
        <end position="196"/>
    </location>
</feature>
<dbReference type="eggNOG" id="KOG0990">
    <property type="taxonomic scope" value="Eukaryota"/>
</dbReference>
<evidence type="ECO:0000256" key="1">
    <source>
        <dbReference type="ARBA" id="ARBA00004123"/>
    </source>
</evidence>
<dbReference type="FunFam" id="3.40.50.300:FF:000129">
    <property type="entry name" value="Replication factor C subunit 5"/>
    <property type="match status" value="1"/>
</dbReference>